<evidence type="ECO:0008006" key="10">
    <source>
        <dbReference type="Google" id="ProtNLM"/>
    </source>
</evidence>
<evidence type="ECO:0000313" key="9">
    <source>
        <dbReference type="Proteomes" id="UP000799439"/>
    </source>
</evidence>
<dbReference type="AlphaFoldDB" id="A0A9P4MIB3"/>
<dbReference type="GO" id="GO:0003723">
    <property type="term" value="F:RNA binding"/>
    <property type="evidence" value="ECO:0007669"/>
    <property type="project" value="UniProtKB-KW"/>
</dbReference>
<dbReference type="OrthoDB" id="340500at2759"/>
<dbReference type="GO" id="GO:0000467">
    <property type="term" value="P:exonucleolytic trimming to generate mature 3'-end of 5.8S rRNA from tricistronic rRNA transcript (SSU-rRNA, 5.8S rRNA, LSU-rRNA)"/>
    <property type="evidence" value="ECO:0007669"/>
    <property type="project" value="TreeGrafter"/>
</dbReference>
<dbReference type="Pfam" id="PF18311">
    <property type="entry name" value="Rrp40_N"/>
    <property type="match status" value="1"/>
</dbReference>
<dbReference type="GO" id="GO:0071034">
    <property type="term" value="P:CUT catabolic process"/>
    <property type="evidence" value="ECO:0007669"/>
    <property type="project" value="TreeGrafter"/>
</dbReference>
<dbReference type="Proteomes" id="UP000799439">
    <property type="component" value="Unassembled WGS sequence"/>
</dbReference>
<proteinExistence type="predicted"/>
<dbReference type="Gene3D" id="2.40.50.140">
    <property type="entry name" value="Nucleic acid-binding proteins"/>
    <property type="match status" value="1"/>
</dbReference>
<dbReference type="InterPro" id="IPR036612">
    <property type="entry name" value="KH_dom_type_1_sf"/>
</dbReference>
<dbReference type="InterPro" id="IPR012340">
    <property type="entry name" value="NA-bd_OB-fold"/>
</dbReference>
<dbReference type="InterPro" id="IPR026699">
    <property type="entry name" value="Exosome_RNA_bind1/RRP40/RRP4"/>
</dbReference>
<evidence type="ECO:0000256" key="5">
    <source>
        <dbReference type="SAM" id="MobiDB-lite"/>
    </source>
</evidence>
<dbReference type="SUPFAM" id="SSF54791">
    <property type="entry name" value="Eukaryotic type KH-domain (KH-domain type I)"/>
    <property type="match status" value="1"/>
</dbReference>
<dbReference type="FunFam" id="2.40.50.140:FF:000127">
    <property type="entry name" value="Exosome complex component RRP40"/>
    <property type="match status" value="1"/>
</dbReference>
<protein>
    <recommendedName>
        <fullName evidence="10">K Homology domain-containing protein</fullName>
    </recommendedName>
</protein>
<dbReference type="Gene3D" id="3.30.1370.10">
    <property type="entry name" value="K Homology domain, type 1"/>
    <property type="match status" value="1"/>
</dbReference>
<feature type="domain" description="K Homology" evidence="6">
    <location>
        <begin position="151"/>
        <end position="200"/>
    </location>
</feature>
<evidence type="ECO:0000256" key="1">
    <source>
        <dbReference type="ARBA" id="ARBA00004123"/>
    </source>
</evidence>
<feature type="domain" description="Exosome complex exonuclease Rrp40 N-terminal" evidence="7">
    <location>
        <begin position="23"/>
        <end position="55"/>
    </location>
</feature>
<accession>A0A9P4MIB3</accession>
<keyword evidence="9" id="KW-1185">Reference proteome</keyword>
<dbReference type="GO" id="GO:0000176">
    <property type="term" value="C:nuclear exosome (RNase complex)"/>
    <property type="evidence" value="ECO:0007669"/>
    <property type="project" value="TreeGrafter"/>
</dbReference>
<sequence>MATLLLPSDPLPTDTIPQSSKTLHLGPGLRSLPSSISATTAGTLQTSTKKNALWLHPLGGRYLPSVGDNVVATIHHSSAEAYSCVLVPHTPFALLGQLAFEGATRKTRPMLAAGGLVYARVARVERGGEVEIECVDPATGKSGELGVLKGGTVVDVSPEFARRLVLGAEKGGVVVLEELGSKMGFEVAVGRNGRVWIDGGGVKETLKVVRALRETDQGGLEVGAQKKLVERILREG</sequence>
<dbReference type="Pfam" id="PF15985">
    <property type="entry name" value="KH_6"/>
    <property type="match status" value="1"/>
</dbReference>
<feature type="compositionally biased region" description="Low complexity" evidence="5">
    <location>
        <begin position="1"/>
        <end position="17"/>
    </location>
</feature>
<evidence type="ECO:0000313" key="8">
    <source>
        <dbReference type="EMBL" id="KAF2155790.1"/>
    </source>
</evidence>
<name>A0A9P4MIB3_9PEZI</name>
<feature type="region of interest" description="Disordered" evidence="5">
    <location>
        <begin position="1"/>
        <end position="24"/>
    </location>
</feature>
<dbReference type="GO" id="GO:0071051">
    <property type="term" value="P:poly(A)-dependent snoRNA 3'-end processing"/>
    <property type="evidence" value="ECO:0007669"/>
    <property type="project" value="TreeGrafter"/>
</dbReference>
<dbReference type="GO" id="GO:0000177">
    <property type="term" value="C:cytoplasmic exosome (RNase complex)"/>
    <property type="evidence" value="ECO:0007669"/>
    <property type="project" value="TreeGrafter"/>
</dbReference>
<dbReference type="CDD" id="cd22526">
    <property type="entry name" value="KH-I_Rrp40"/>
    <property type="match status" value="1"/>
</dbReference>
<dbReference type="InterPro" id="IPR049469">
    <property type="entry name" value="RRP40_KH-I"/>
</dbReference>
<dbReference type="Pfam" id="PF21262">
    <property type="entry name" value="RRP40_S1"/>
    <property type="match status" value="1"/>
</dbReference>
<comment type="subcellular location">
    <subcellularLocation>
        <location evidence="1">Nucleus</location>
    </subcellularLocation>
</comment>
<dbReference type="GO" id="GO:0071038">
    <property type="term" value="P:TRAMP-dependent tRNA surveillance pathway"/>
    <property type="evidence" value="ECO:0007669"/>
    <property type="project" value="TreeGrafter"/>
</dbReference>
<keyword evidence="2" id="KW-0963">Cytoplasm</keyword>
<reference evidence="8" key="1">
    <citation type="journal article" date="2020" name="Stud. Mycol.">
        <title>101 Dothideomycetes genomes: a test case for predicting lifestyles and emergence of pathogens.</title>
        <authorList>
            <person name="Haridas S."/>
            <person name="Albert R."/>
            <person name="Binder M."/>
            <person name="Bloem J."/>
            <person name="Labutti K."/>
            <person name="Salamov A."/>
            <person name="Andreopoulos B."/>
            <person name="Baker S."/>
            <person name="Barry K."/>
            <person name="Bills G."/>
            <person name="Bluhm B."/>
            <person name="Cannon C."/>
            <person name="Castanera R."/>
            <person name="Culley D."/>
            <person name="Daum C."/>
            <person name="Ezra D."/>
            <person name="Gonzalez J."/>
            <person name="Henrissat B."/>
            <person name="Kuo A."/>
            <person name="Liang C."/>
            <person name="Lipzen A."/>
            <person name="Lutzoni F."/>
            <person name="Magnuson J."/>
            <person name="Mondo S."/>
            <person name="Nolan M."/>
            <person name="Ohm R."/>
            <person name="Pangilinan J."/>
            <person name="Park H.-J."/>
            <person name="Ramirez L."/>
            <person name="Alfaro M."/>
            <person name="Sun H."/>
            <person name="Tritt A."/>
            <person name="Yoshinaga Y."/>
            <person name="Zwiers L.-H."/>
            <person name="Turgeon B."/>
            <person name="Goodwin S."/>
            <person name="Spatafora J."/>
            <person name="Crous P."/>
            <person name="Grigoriev I."/>
        </authorList>
    </citation>
    <scope>NUCLEOTIDE SEQUENCE</scope>
    <source>
        <strain evidence="8">CBS 260.36</strain>
    </source>
</reference>
<evidence type="ECO:0000256" key="2">
    <source>
        <dbReference type="ARBA" id="ARBA00022490"/>
    </source>
</evidence>
<evidence type="ECO:0000256" key="4">
    <source>
        <dbReference type="ARBA" id="ARBA00022884"/>
    </source>
</evidence>
<dbReference type="PANTHER" id="PTHR21321:SF1">
    <property type="entry name" value="EXOSOME COMPLEX COMPONENT RRP40"/>
    <property type="match status" value="1"/>
</dbReference>
<keyword evidence="3" id="KW-0271">Exosome</keyword>
<evidence type="ECO:0000259" key="7">
    <source>
        <dbReference type="Pfam" id="PF18311"/>
    </source>
</evidence>
<dbReference type="InterPro" id="IPR041054">
    <property type="entry name" value="Rrp40_N_euk"/>
</dbReference>
<gene>
    <name evidence="8" type="ORF">K461DRAFT_290784</name>
</gene>
<keyword evidence="4" id="KW-0694">RNA-binding</keyword>
<evidence type="ECO:0000259" key="6">
    <source>
        <dbReference type="Pfam" id="PF15985"/>
    </source>
</evidence>
<dbReference type="InterPro" id="IPR004088">
    <property type="entry name" value="KH_dom_type_1"/>
</dbReference>
<dbReference type="PANTHER" id="PTHR21321">
    <property type="entry name" value="PNAS-3 RELATED"/>
    <property type="match status" value="1"/>
</dbReference>
<dbReference type="SUPFAM" id="SSF50249">
    <property type="entry name" value="Nucleic acid-binding proteins"/>
    <property type="match status" value="1"/>
</dbReference>
<dbReference type="EMBL" id="ML996082">
    <property type="protein sequence ID" value="KAF2155790.1"/>
    <property type="molecule type" value="Genomic_DNA"/>
</dbReference>
<dbReference type="GO" id="GO:0071035">
    <property type="term" value="P:nuclear polyadenylation-dependent rRNA catabolic process"/>
    <property type="evidence" value="ECO:0007669"/>
    <property type="project" value="TreeGrafter"/>
</dbReference>
<dbReference type="GO" id="GO:0034475">
    <property type="term" value="P:U4 snRNA 3'-end processing"/>
    <property type="evidence" value="ECO:0007669"/>
    <property type="project" value="TreeGrafter"/>
</dbReference>
<organism evidence="8 9">
    <name type="scientific">Myriangium duriaei CBS 260.36</name>
    <dbReference type="NCBI Taxonomy" id="1168546"/>
    <lineage>
        <taxon>Eukaryota</taxon>
        <taxon>Fungi</taxon>
        <taxon>Dikarya</taxon>
        <taxon>Ascomycota</taxon>
        <taxon>Pezizomycotina</taxon>
        <taxon>Dothideomycetes</taxon>
        <taxon>Dothideomycetidae</taxon>
        <taxon>Myriangiales</taxon>
        <taxon>Myriangiaceae</taxon>
        <taxon>Myriangium</taxon>
    </lineage>
</organism>
<comment type="caution">
    <text evidence="8">The sequence shown here is derived from an EMBL/GenBank/DDBJ whole genome shotgun (WGS) entry which is preliminary data.</text>
</comment>
<evidence type="ECO:0000256" key="3">
    <source>
        <dbReference type="ARBA" id="ARBA00022835"/>
    </source>
</evidence>